<evidence type="ECO:0000313" key="2">
    <source>
        <dbReference type="Proteomes" id="UP000078343"/>
    </source>
</evidence>
<reference evidence="1 2" key="1">
    <citation type="submission" date="2016-04" db="EMBL/GenBank/DDBJ databases">
        <title>Draft genome of Fonsecaea erecta CBS 125763.</title>
        <authorList>
            <person name="Weiss V.A."/>
            <person name="Vicente V.A."/>
            <person name="Raittz R.T."/>
            <person name="Moreno L.F."/>
            <person name="De Souza E.M."/>
            <person name="Pedrosa F.O."/>
            <person name="Steffens M.B."/>
            <person name="Faoro H."/>
            <person name="Tadra-Sfeir M.Z."/>
            <person name="Najafzadeh M.J."/>
            <person name="Felipe M.S."/>
            <person name="Teixeira M."/>
            <person name="Sun J."/>
            <person name="Xi L."/>
            <person name="Gomes R."/>
            <person name="De Azevedo C.M."/>
            <person name="Salgado C.G."/>
            <person name="Da Silva M.B."/>
            <person name="Nascimento M.F."/>
            <person name="Queiroz-Telles F."/>
            <person name="Attili D.S."/>
            <person name="Gorbushina A."/>
        </authorList>
    </citation>
    <scope>NUCLEOTIDE SEQUENCE [LARGE SCALE GENOMIC DNA]</scope>
    <source>
        <strain evidence="1 2">CBS 125763</strain>
    </source>
</reference>
<dbReference type="EMBL" id="LVYI01000005">
    <property type="protein sequence ID" value="OAP59162.1"/>
    <property type="molecule type" value="Genomic_DNA"/>
</dbReference>
<sequence>MEDSPRLEWQSLLEEGILNLDKISPLDDCRLRRNANHHAQERDEDPKRELDSANHCRGFSPQGIRKQELRLLVLGSGEVHPGGPWGEVMHPSYAITPSILDTLPITLTHAEKSTLWNYFNFVPGAVYGTTGAGPFCTFRDICLPCCQRYPGALIWMLVAAERHGAVLSRLTEPPSSVRRKMEAYKAIGQLLQDEDRRYTDETLAVIMEAIVVESRFLDLKATTMHMRGLETLIKQRGGLSSLFQSPIVMSHPLFFLGFLIPAPLPQSSREEADGRQPNFHRSFSDMAKFNQNLRSFIVSTHQANGNKDLEAYLKNRRLAFNSPVTEQYILHLPSSAEETYGARTSRFAFLYLLNLILYRCSKNDFSHFLTYSYPLLPSNSNIFAHGTAFLDTVIYSLHYSGTIDPQTQASSVRLETLLWVVAKAWVDADPIRASSALGKAEELFLTETTMSAIRLWGCMRDAQRDEMMTVLRGWLVEGFD</sequence>
<protein>
    <recommendedName>
        <fullName evidence="3">Transcription factor domain-containing protein</fullName>
    </recommendedName>
</protein>
<evidence type="ECO:0000313" key="1">
    <source>
        <dbReference type="EMBL" id="OAP59162.1"/>
    </source>
</evidence>
<dbReference type="Proteomes" id="UP000078343">
    <property type="component" value="Unassembled WGS sequence"/>
</dbReference>
<name>A0A178ZHN8_9EURO</name>
<dbReference type="RefSeq" id="XP_018692529.1">
    <property type="nucleotide sequence ID" value="XM_018837969.1"/>
</dbReference>
<dbReference type="OrthoDB" id="4158087at2759"/>
<dbReference type="AlphaFoldDB" id="A0A178ZHN8"/>
<comment type="caution">
    <text evidence="1">The sequence shown here is derived from an EMBL/GenBank/DDBJ whole genome shotgun (WGS) entry which is preliminary data.</text>
</comment>
<accession>A0A178ZHN8</accession>
<dbReference type="GeneID" id="30010628"/>
<evidence type="ECO:0008006" key="3">
    <source>
        <dbReference type="Google" id="ProtNLM"/>
    </source>
</evidence>
<gene>
    <name evidence="1" type="ORF">AYL99_06460</name>
</gene>
<dbReference type="PANTHER" id="PTHR37540:SF5">
    <property type="entry name" value="TRANSCRIPTION FACTOR DOMAIN-CONTAINING PROTEIN"/>
    <property type="match status" value="1"/>
</dbReference>
<proteinExistence type="predicted"/>
<organism evidence="1 2">
    <name type="scientific">Fonsecaea erecta</name>
    <dbReference type="NCBI Taxonomy" id="1367422"/>
    <lineage>
        <taxon>Eukaryota</taxon>
        <taxon>Fungi</taxon>
        <taxon>Dikarya</taxon>
        <taxon>Ascomycota</taxon>
        <taxon>Pezizomycotina</taxon>
        <taxon>Eurotiomycetes</taxon>
        <taxon>Chaetothyriomycetidae</taxon>
        <taxon>Chaetothyriales</taxon>
        <taxon>Herpotrichiellaceae</taxon>
        <taxon>Fonsecaea</taxon>
    </lineage>
</organism>
<dbReference type="PANTHER" id="PTHR37540">
    <property type="entry name" value="TRANSCRIPTION FACTOR (ACR-2), PUTATIVE-RELATED-RELATED"/>
    <property type="match status" value="1"/>
</dbReference>
<keyword evidence="2" id="KW-1185">Reference proteome</keyword>